<reference evidence="7 8" key="1">
    <citation type="submission" date="2023-09" db="EMBL/GenBank/DDBJ databases">
        <title>Nesidiocoris tenuis whole genome shotgun sequence.</title>
        <authorList>
            <person name="Shibata T."/>
            <person name="Shimoda M."/>
            <person name="Kobayashi T."/>
            <person name="Uehara T."/>
        </authorList>
    </citation>
    <scope>NUCLEOTIDE SEQUENCE [LARGE SCALE GENOMIC DNA]</scope>
    <source>
        <strain evidence="7 8">Japan</strain>
    </source>
</reference>
<keyword evidence="3" id="KW-0378">Hydrolase</keyword>
<dbReference type="PANTHER" id="PTHR10183">
    <property type="entry name" value="CALPAIN"/>
    <property type="match status" value="1"/>
</dbReference>
<organism evidence="7 8">
    <name type="scientific">Nesidiocoris tenuis</name>
    <dbReference type="NCBI Taxonomy" id="355587"/>
    <lineage>
        <taxon>Eukaryota</taxon>
        <taxon>Metazoa</taxon>
        <taxon>Ecdysozoa</taxon>
        <taxon>Arthropoda</taxon>
        <taxon>Hexapoda</taxon>
        <taxon>Insecta</taxon>
        <taxon>Pterygota</taxon>
        <taxon>Neoptera</taxon>
        <taxon>Paraneoptera</taxon>
        <taxon>Hemiptera</taxon>
        <taxon>Heteroptera</taxon>
        <taxon>Panheteroptera</taxon>
        <taxon>Cimicomorpha</taxon>
        <taxon>Miridae</taxon>
        <taxon>Dicyphina</taxon>
        <taxon>Nesidiocoris</taxon>
    </lineage>
</organism>
<dbReference type="PANTHER" id="PTHR10183:SF379">
    <property type="entry name" value="CALPAIN-5"/>
    <property type="match status" value="1"/>
</dbReference>
<gene>
    <name evidence="7" type="ORF">NTJ_01677</name>
</gene>
<dbReference type="EMBL" id="AP028909">
    <property type="protein sequence ID" value="BES88870.1"/>
    <property type="molecule type" value="Genomic_DNA"/>
</dbReference>
<proteinExistence type="inferred from homology"/>
<evidence type="ECO:0000256" key="3">
    <source>
        <dbReference type="ARBA" id="ARBA00022801"/>
    </source>
</evidence>
<dbReference type="InterPro" id="IPR038765">
    <property type="entry name" value="Papain-like_cys_pep_sf"/>
</dbReference>
<dbReference type="Proteomes" id="UP001307889">
    <property type="component" value="Chromosome 1"/>
</dbReference>
<name>A0ABN7A989_9HEMI</name>
<evidence type="ECO:0000256" key="2">
    <source>
        <dbReference type="ARBA" id="ARBA00022670"/>
    </source>
</evidence>
<evidence type="ECO:0000256" key="4">
    <source>
        <dbReference type="ARBA" id="ARBA00022807"/>
    </source>
</evidence>
<evidence type="ECO:0000256" key="5">
    <source>
        <dbReference type="PROSITE-ProRule" id="PRU00239"/>
    </source>
</evidence>
<evidence type="ECO:0000313" key="8">
    <source>
        <dbReference type="Proteomes" id="UP001307889"/>
    </source>
</evidence>
<dbReference type="PRINTS" id="PR00704">
    <property type="entry name" value="CALPAIN"/>
</dbReference>
<dbReference type="SUPFAM" id="SSF54001">
    <property type="entry name" value="Cysteine proteinases"/>
    <property type="match status" value="1"/>
</dbReference>
<keyword evidence="8" id="KW-1185">Reference proteome</keyword>
<protein>
    <submittedName>
        <fullName evidence="7">Calpain_III</fullName>
    </submittedName>
</protein>
<sequence length="239" mass="26786">MVRFGGQKTVRFKGQNYAEEKKTHLEQGTLFVDATFPAIDAIIGTSSIPTNITWKRPKDISESPRLFENVETPSAIHPGEISSGWVVSALSVLSGLNELRNKIVPDYWDQEWNDKNNGGIFHFRLWRFGNWVDVVVDDFLPTVDNVLLTTQSSSKNEFWVPLLEKAYAKLHGSYDALREGSLVDALVDFTGGVCETVDLTAGRYADIEDKRSQLFDLLRKENIDHSIVCFSVAVSGIMA</sequence>
<comment type="caution">
    <text evidence="5">Lacks conserved residue(s) required for the propagation of feature annotation.</text>
</comment>
<dbReference type="InterPro" id="IPR022684">
    <property type="entry name" value="Calpain_cysteine_protease"/>
</dbReference>
<dbReference type="Pfam" id="PF00648">
    <property type="entry name" value="Peptidase_C2"/>
    <property type="match status" value="1"/>
</dbReference>
<accession>A0ABN7A989</accession>
<evidence type="ECO:0000313" key="7">
    <source>
        <dbReference type="EMBL" id="BES88870.1"/>
    </source>
</evidence>
<evidence type="ECO:0000256" key="1">
    <source>
        <dbReference type="ARBA" id="ARBA00007623"/>
    </source>
</evidence>
<dbReference type="InterPro" id="IPR001300">
    <property type="entry name" value="Peptidase_C2_calpain_cat"/>
</dbReference>
<evidence type="ECO:0000259" key="6">
    <source>
        <dbReference type="PROSITE" id="PS50203"/>
    </source>
</evidence>
<dbReference type="SMART" id="SM00230">
    <property type="entry name" value="CysPc"/>
    <property type="match status" value="1"/>
</dbReference>
<dbReference type="PROSITE" id="PS50203">
    <property type="entry name" value="CALPAIN_CAT"/>
    <property type="match status" value="1"/>
</dbReference>
<keyword evidence="2" id="KW-0645">Protease</keyword>
<comment type="similarity">
    <text evidence="1">Belongs to the peptidase C2 family.</text>
</comment>
<feature type="domain" description="Calpain catalytic" evidence="6">
    <location>
        <begin position="30"/>
        <end position="220"/>
    </location>
</feature>
<keyword evidence="4" id="KW-0788">Thiol protease</keyword>